<evidence type="ECO:0000313" key="3">
    <source>
        <dbReference type="Proteomes" id="UP000000226"/>
    </source>
</evidence>
<protein>
    <submittedName>
        <fullName evidence="2">Uncharacterized protein</fullName>
    </submittedName>
</protein>
<keyword evidence="1" id="KW-0812">Transmembrane</keyword>
<dbReference type="EMBL" id="CM002298">
    <property type="protein sequence ID" value="ESW03640.1"/>
    <property type="molecule type" value="Genomic_DNA"/>
</dbReference>
<dbReference type="Gramene" id="ESW03639">
    <property type="protein sequence ID" value="ESW03639"/>
    <property type="gene ID" value="PHAVU_011G030500g"/>
</dbReference>
<dbReference type="Proteomes" id="UP000000226">
    <property type="component" value="Chromosome 11"/>
</dbReference>
<accession>V7AEI5</accession>
<reference evidence="2" key="1">
    <citation type="submission" date="2013-04" db="EMBL/GenBank/DDBJ databases">
        <authorList>
            <person name="Schmutz J."/>
            <person name="McClean P."/>
            <person name="Shu S."/>
            <person name="Cregan P."/>
            <person name="Rokhsar D."/>
            <person name="Jackson S."/>
        </authorList>
    </citation>
    <scope>NUCLEOTIDE SEQUENCE</scope>
</reference>
<feature type="transmembrane region" description="Helical" evidence="1">
    <location>
        <begin position="36"/>
        <end position="54"/>
    </location>
</feature>
<evidence type="ECO:0000313" key="2">
    <source>
        <dbReference type="EMBL" id="ESW03640.1"/>
    </source>
</evidence>
<dbReference type="Gramene" id="ESW03640">
    <property type="protein sequence ID" value="ESW03640"/>
    <property type="gene ID" value="PHAVU_011G030500g"/>
</dbReference>
<reference evidence="3" key="2">
    <citation type="journal article" date="2014" name="Nat. Genet.">
        <title>A reference genome for common bean and genome-wide analysis of dual domestications.</title>
        <authorList>
            <person name="Schmutz J."/>
            <person name="McClean P.E."/>
            <person name="Mamidi S."/>
            <person name="Wu G.A."/>
            <person name="Cannon S.B."/>
            <person name="Grimwood J."/>
            <person name="Jenkins J."/>
            <person name="Shu S."/>
            <person name="Song Q."/>
            <person name="Chavarro C."/>
            <person name="Torres-Torres M."/>
            <person name="Geffroy V."/>
            <person name="Moghaddam S.M."/>
            <person name="Gao D."/>
            <person name="Abernathy B."/>
            <person name="Barry K."/>
            <person name="Blair M."/>
            <person name="Brick M.A."/>
            <person name="Chovatia M."/>
            <person name="Gepts P."/>
            <person name="Goodstein D.M."/>
            <person name="Gonzales M."/>
            <person name="Hellsten U."/>
            <person name="Hyten D.L."/>
            <person name="Jia G."/>
            <person name="Kelly J.D."/>
            <person name="Kudrna D."/>
            <person name="Lee R."/>
            <person name="Richard M.M."/>
            <person name="Miklas P.N."/>
            <person name="Osorno J.M."/>
            <person name="Rodrigues J."/>
            <person name="Thareau V."/>
            <person name="Urrea C.A."/>
            <person name="Wang M."/>
            <person name="Yu Y."/>
            <person name="Zhang M."/>
            <person name="Wing R.A."/>
            <person name="Cregan P.B."/>
            <person name="Rokhsar D.S."/>
            <person name="Jackson S.A."/>
        </authorList>
    </citation>
    <scope>NUCLEOTIDE SEQUENCE [LARGE SCALE GENOMIC DNA]</scope>
    <source>
        <strain evidence="3">cv. G19833</strain>
    </source>
</reference>
<gene>
    <name evidence="2" type="ORF">PHAVU_011G030500g</name>
</gene>
<dbReference type="AlphaFoldDB" id="V7AEI5"/>
<evidence type="ECO:0000256" key="1">
    <source>
        <dbReference type="SAM" id="Phobius"/>
    </source>
</evidence>
<proteinExistence type="predicted"/>
<keyword evidence="3" id="KW-1185">Reference proteome</keyword>
<keyword evidence="1" id="KW-1133">Transmembrane helix</keyword>
<name>V7AEI5_PHAVU</name>
<dbReference type="EMBL" id="CM002298">
    <property type="protein sequence ID" value="ESW03639.1"/>
    <property type="molecule type" value="Genomic_DNA"/>
</dbReference>
<keyword evidence="1" id="KW-0472">Membrane</keyword>
<organism evidence="2 3">
    <name type="scientific">Phaseolus vulgaris</name>
    <name type="common">Kidney bean</name>
    <name type="synonym">French bean</name>
    <dbReference type="NCBI Taxonomy" id="3885"/>
    <lineage>
        <taxon>Eukaryota</taxon>
        <taxon>Viridiplantae</taxon>
        <taxon>Streptophyta</taxon>
        <taxon>Embryophyta</taxon>
        <taxon>Tracheophyta</taxon>
        <taxon>Spermatophyta</taxon>
        <taxon>Magnoliopsida</taxon>
        <taxon>eudicotyledons</taxon>
        <taxon>Gunneridae</taxon>
        <taxon>Pentapetalae</taxon>
        <taxon>rosids</taxon>
        <taxon>fabids</taxon>
        <taxon>Fabales</taxon>
        <taxon>Fabaceae</taxon>
        <taxon>Papilionoideae</taxon>
        <taxon>50 kb inversion clade</taxon>
        <taxon>NPAAA clade</taxon>
        <taxon>indigoferoid/millettioid clade</taxon>
        <taxon>Phaseoleae</taxon>
        <taxon>Phaseolus</taxon>
    </lineage>
</organism>
<sequence length="169" mass="19584">MPKCSFGIEGTMHEEVLTFMEKTRQCVDAPIGQMNFYSNVFTLVLSIVGLVVLIPPIRYMTGKTSIDVVLDGCFLNENGYQHLNNINIVFSNHDAFTTWLELLLEVCRSYWNYLSWVLPYLRDFLMLPITRACISVFTRGSFNNGNESHQVNNVNFIFYNNYNTYNIYS</sequence>